<feature type="region of interest" description="Disordered" evidence="1">
    <location>
        <begin position="1"/>
        <end position="20"/>
    </location>
</feature>
<feature type="compositionally biased region" description="Polar residues" evidence="1">
    <location>
        <begin position="8"/>
        <end position="20"/>
    </location>
</feature>
<protein>
    <recommendedName>
        <fullName evidence="2">SCP domain-containing protein</fullName>
    </recommendedName>
</protein>
<dbReference type="OrthoDB" id="337038at2759"/>
<keyword evidence="4" id="KW-1185">Reference proteome</keyword>
<proteinExistence type="predicted"/>
<dbReference type="InterPro" id="IPR001283">
    <property type="entry name" value="CRISP-related"/>
</dbReference>
<comment type="caution">
    <text evidence="3">The sequence shown here is derived from an EMBL/GenBank/DDBJ whole genome shotgun (WGS) entry which is preliminary data.</text>
</comment>
<sequence length="214" mass="24088">MHPKTRWRTPTGSRDNTPDYTQYHSVAQYKPGKSLKHSYAGSRWGFPPFTWDDKLAAYTQWWANQRVNDCSQTPIGPMVKTSSVGAETQTGPLRRLSTLGWRSGNTMITTRTGNTMITTRTPAWTDKTVDSTPKLSGGAQLTSGVLKLGVFITCNYDPPANYLGSQPYFIYRKRLTMELPNHTPHKYQQKSIQHGIAKSIIPCIKLPSPEPTER</sequence>
<dbReference type="SMART" id="SM00198">
    <property type="entry name" value="SCP"/>
    <property type="match status" value="1"/>
</dbReference>
<accession>A0A9Q1KSB0</accession>
<dbReference type="EMBL" id="JAKOGI010000032">
    <property type="protein sequence ID" value="KAJ8448150.1"/>
    <property type="molecule type" value="Genomic_DNA"/>
</dbReference>
<reference evidence="3" key="1">
    <citation type="submission" date="2022-04" db="EMBL/GenBank/DDBJ databases">
        <title>Carnegiea gigantea Genome sequencing and assembly v2.</title>
        <authorList>
            <person name="Copetti D."/>
            <person name="Sanderson M.J."/>
            <person name="Burquez A."/>
            <person name="Wojciechowski M.F."/>
        </authorList>
    </citation>
    <scope>NUCLEOTIDE SEQUENCE</scope>
    <source>
        <strain evidence="3">SGP5-SGP5p</strain>
        <tissue evidence="3">Aerial part</tissue>
    </source>
</reference>
<evidence type="ECO:0000313" key="3">
    <source>
        <dbReference type="EMBL" id="KAJ8448150.1"/>
    </source>
</evidence>
<organism evidence="3 4">
    <name type="scientific">Carnegiea gigantea</name>
    <dbReference type="NCBI Taxonomy" id="171969"/>
    <lineage>
        <taxon>Eukaryota</taxon>
        <taxon>Viridiplantae</taxon>
        <taxon>Streptophyta</taxon>
        <taxon>Embryophyta</taxon>
        <taxon>Tracheophyta</taxon>
        <taxon>Spermatophyta</taxon>
        <taxon>Magnoliopsida</taxon>
        <taxon>eudicotyledons</taxon>
        <taxon>Gunneridae</taxon>
        <taxon>Pentapetalae</taxon>
        <taxon>Caryophyllales</taxon>
        <taxon>Cactineae</taxon>
        <taxon>Cactaceae</taxon>
        <taxon>Cactoideae</taxon>
        <taxon>Echinocereeae</taxon>
        <taxon>Carnegiea</taxon>
    </lineage>
</organism>
<name>A0A9Q1KSB0_9CARY</name>
<evidence type="ECO:0000313" key="4">
    <source>
        <dbReference type="Proteomes" id="UP001153076"/>
    </source>
</evidence>
<evidence type="ECO:0000259" key="2">
    <source>
        <dbReference type="SMART" id="SM00198"/>
    </source>
</evidence>
<dbReference type="AlphaFoldDB" id="A0A9Q1KSB0"/>
<dbReference type="Proteomes" id="UP001153076">
    <property type="component" value="Unassembled WGS sequence"/>
</dbReference>
<gene>
    <name evidence="3" type="ORF">Cgig2_031874</name>
</gene>
<evidence type="ECO:0000256" key="1">
    <source>
        <dbReference type="SAM" id="MobiDB-lite"/>
    </source>
</evidence>
<dbReference type="Gene3D" id="3.40.33.10">
    <property type="entry name" value="CAP"/>
    <property type="match status" value="1"/>
</dbReference>
<dbReference type="PRINTS" id="PR00837">
    <property type="entry name" value="V5TPXLIKE"/>
</dbReference>
<feature type="domain" description="SCP" evidence="2">
    <location>
        <begin position="29"/>
        <end position="164"/>
    </location>
</feature>
<dbReference type="SUPFAM" id="SSF55797">
    <property type="entry name" value="PR-1-like"/>
    <property type="match status" value="1"/>
</dbReference>
<dbReference type="InterPro" id="IPR014044">
    <property type="entry name" value="CAP_dom"/>
</dbReference>
<dbReference type="InterPro" id="IPR035940">
    <property type="entry name" value="CAP_sf"/>
</dbReference>